<feature type="region of interest" description="Disordered" evidence="1">
    <location>
        <begin position="1"/>
        <end position="57"/>
    </location>
</feature>
<feature type="transmembrane region" description="Helical" evidence="2">
    <location>
        <begin position="200"/>
        <end position="230"/>
    </location>
</feature>
<dbReference type="AlphaFoldDB" id="A0A5C5YHV2"/>
<feature type="transmembrane region" description="Helical" evidence="2">
    <location>
        <begin position="112"/>
        <end position="133"/>
    </location>
</feature>
<evidence type="ECO:0000256" key="2">
    <source>
        <dbReference type="SAM" id="Phobius"/>
    </source>
</evidence>
<dbReference type="InterPro" id="IPR005804">
    <property type="entry name" value="FA_desaturase_dom"/>
</dbReference>
<feature type="transmembrane region" description="Helical" evidence="2">
    <location>
        <begin position="259"/>
        <end position="279"/>
    </location>
</feature>
<feature type="transmembrane region" description="Helical" evidence="2">
    <location>
        <begin position="154"/>
        <end position="172"/>
    </location>
</feature>
<dbReference type="Proteomes" id="UP000318053">
    <property type="component" value="Unassembled WGS sequence"/>
</dbReference>
<feature type="transmembrane region" description="Helical" evidence="2">
    <location>
        <begin position="291"/>
        <end position="309"/>
    </location>
</feature>
<dbReference type="Pfam" id="PF00487">
    <property type="entry name" value="FA_desaturase"/>
    <property type="match status" value="1"/>
</dbReference>
<protein>
    <submittedName>
        <fullName evidence="4">Fatty acid desaturase</fullName>
    </submittedName>
</protein>
<evidence type="ECO:0000313" key="4">
    <source>
        <dbReference type="EMBL" id="TWT73362.1"/>
    </source>
</evidence>
<accession>A0A5C5YHV2</accession>
<gene>
    <name evidence="4" type="ORF">CA85_18310</name>
</gene>
<feature type="transmembrane region" description="Helical" evidence="2">
    <location>
        <begin position="83"/>
        <end position="106"/>
    </location>
</feature>
<feature type="compositionally biased region" description="Low complexity" evidence="1">
    <location>
        <begin position="18"/>
        <end position="39"/>
    </location>
</feature>
<proteinExistence type="predicted"/>
<dbReference type="OrthoDB" id="9792534at2"/>
<evidence type="ECO:0000313" key="5">
    <source>
        <dbReference type="Proteomes" id="UP000318053"/>
    </source>
</evidence>
<keyword evidence="5" id="KW-1185">Reference proteome</keyword>
<feature type="domain" description="Fatty acid desaturase" evidence="3">
    <location>
        <begin position="118"/>
        <end position="384"/>
    </location>
</feature>
<evidence type="ECO:0000256" key="1">
    <source>
        <dbReference type="SAM" id="MobiDB-lite"/>
    </source>
</evidence>
<sequence>MPSASDFRVSTGYPAPEPNVAPAASSAPAAPETAGTPETVGVPETTGDAPAASPSVKPTATCHAFRFSQARSLIGDLQRPRQAIYWADFLCSIILGHLTLHAIFWLPVWYGFTPAVTAAVAVCYVATVLLYMRALMFIHELVHLPEKGFTAFRVAWNALCGIFFLVPSFLYYPHVDHHRRKHYGTEHDGEYLALSHHGPWMIIGFVVQALVIPLLALLRFAVISPLCWVFPRLRPFVHRHMSTMLVDPTYERPDASPKLMRIVILQEVLCFAWCVWFLVRGGIMRDTWIDPFWLVAYSVGVGILVLNEVRTLGAHRWSNRGGEMTFDEQLLDSVNFPSRPWITELWGPIGTRYHALHHLFPRLPYHNLGEAHRRLTEGLPTDSIYHQTSEPSLTAAIRKLWQRARNPQMESHA</sequence>
<organism evidence="4 5">
    <name type="scientific">Allorhodopirellula solitaria</name>
    <dbReference type="NCBI Taxonomy" id="2527987"/>
    <lineage>
        <taxon>Bacteria</taxon>
        <taxon>Pseudomonadati</taxon>
        <taxon>Planctomycetota</taxon>
        <taxon>Planctomycetia</taxon>
        <taxon>Pirellulales</taxon>
        <taxon>Pirellulaceae</taxon>
        <taxon>Allorhodopirellula</taxon>
    </lineage>
</organism>
<comment type="caution">
    <text evidence="4">The sequence shown here is derived from an EMBL/GenBank/DDBJ whole genome shotgun (WGS) entry which is preliminary data.</text>
</comment>
<evidence type="ECO:0000259" key="3">
    <source>
        <dbReference type="Pfam" id="PF00487"/>
    </source>
</evidence>
<reference evidence="4 5" key="1">
    <citation type="submission" date="2019-02" db="EMBL/GenBank/DDBJ databases">
        <title>Deep-cultivation of Planctomycetes and their phenomic and genomic characterization uncovers novel biology.</title>
        <authorList>
            <person name="Wiegand S."/>
            <person name="Jogler M."/>
            <person name="Boedeker C."/>
            <person name="Pinto D."/>
            <person name="Vollmers J."/>
            <person name="Rivas-Marin E."/>
            <person name="Kohn T."/>
            <person name="Peeters S.H."/>
            <person name="Heuer A."/>
            <person name="Rast P."/>
            <person name="Oberbeckmann S."/>
            <person name="Bunk B."/>
            <person name="Jeske O."/>
            <person name="Meyerdierks A."/>
            <person name="Storesund J.E."/>
            <person name="Kallscheuer N."/>
            <person name="Luecker S."/>
            <person name="Lage O.M."/>
            <person name="Pohl T."/>
            <person name="Merkel B.J."/>
            <person name="Hornburger P."/>
            <person name="Mueller R.-W."/>
            <person name="Bruemmer F."/>
            <person name="Labrenz M."/>
            <person name="Spormann A.M."/>
            <person name="Op Den Camp H."/>
            <person name="Overmann J."/>
            <person name="Amann R."/>
            <person name="Jetten M.S.M."/>
            <person name="Mascher T."/>
            <person name="Medema M.H."/>
            <person name="Devos D.P."/>
            <person name="Kaster A.-K."/>
            <person name="Ovreas L."/>
            <person name="Rohde M."/>
            <person name="Galperin M.Y."/>
            <person name="Jogler C."/>
        </authorList>
    </citation>
    <scope>NUCLEOTIDE SEQUENCE [LARGE SCALE GENOMIC DNA]</scope>
    <source>
        <strain evidence="4 5">CA85</strain>
    </source>
</reference>
<keyword evidence="2" id="KW-1133">Transmembrane helix</keyword>
<keyword evidence="2" id="KW-0472">Membrane</keyword>
<dbReference type="EMBL" id="SJPK01000003">
    <property type="protein sequence ID" value="TWT73362.1"/>
    <property type="molecule type" value="Genomic_DNA"/>
</dbReference>
<name>A0A5C5YHV2_9BACT</name>
<dbReference type="GO" id="GO:0006629">
    <property type="term" value="P:lipid metabolic process"/>
    <property type="evidence" value="ECO:0007669"/>
    <property type="project" value="InterPro"/>
</dbReference>
<keyword evidence="2" id="KW-0812">Transmembrane</keyword>